<evidence type="ECO:0000256" key="32">
    <source>
        <dbReference type="SAM" id="SignalP"/>
    </source>
</evidence>
<comment type="subcellular location">
    <subcellularLocation>
        <location evidence="5">Endoplasmic reticulum membrane</location>
        <topology evidence="5">Peripheral membrane protein</topology>
        <orientation evidence="5">Lumenal side</orientation>
    </subcellularLocation>
    <subcellularLocation>
        <location evidence="4">Endoplasmic reticulum membrane</location>
        <topology evidence="4">Single-pass type IV membrane protein</topology>
    </subcellularLocation>
    <subcellularLocation>
        <location evidence="3">Nucleus</location>
    </subcellularLocation>
</comment>
<dbReference type="NCBIfam" id="NF003075">
    <property type="entry name" value="PRK03996.1"/>
    <property type="match status" value="1"/>
</dbReference>
<evidence type="ECO:0000256" key="21">
    <source>
        <dbReference type="ARBA" id="ARBA00022982"/>
    </source>
</evidence>
<evidence type="ECO:0000256" key="18">
    <source>
        <dbReference type="ARBA" id="ARBA00022892"/>
    </source>
</evidence>
<dbReference type="GO" id="GO:0034975">
    <property type="term" value="P:protein folding in endoplasmic reticulum"/>
    <property type="evidence" value="ECO:0000318"/>
    <property type="project" value="GO_Central"/>
</dbReference>
<dbReference type="Proteomes" id="UP000005239">
    <property type="component" value="Unassembled WGS sequence"/>
</dbReference>
<dbReference type="PROSITE" id="PS00854">
    <property type="entry name" value="PROTEASOME_BETA_1"/>
    <property type="match status" value="1"/>
</dbReference>
<evidence type="ECO:0000256" key="15">
    <source>
        <dbReference type="ARBA" id="ARBA00022729"/>
    </source>
</evidence>
<evidence type="ECO:0000256" key="14">
    <source>
        <dbReference type="ARBA" id="ARBA00022692"/>
    </source>
</evidence>
<evidence type="ECO:0000256" key="25">
    <source>
        <dbReference type="ARBA" id="ARBA00023157"/>
    </source>
</evidence>
<comment type="similarity">
    <text evidence="7">Belongs to the EROs family.</text>
</comment>
<dbReference type="GO" id="GO:0005634">
    <property type="term" value="C:nucleus"/>
    <property type="evidence" value="ECO:0007669"/>
    <property type="project" value="UniProtKB-SubCell"/>
</dbReference>
<feature type="chain" id="PRO_5043983025" description="Proteasome subunit alpha type-4" evidence="32">
    <location>
        <begin position="19"/>
        <end position="995"/>
    </location>
</feature>
<evidence type="ECO:0000256" key="22">
    <source>
        <dbReference type="ARBA" id="ARBA00022989"/>
    </source>
</evidence>
<dbReference type="FunFam" id="3.60.20.10:FF:000031">
    <property type="entry name" value="Proteasome subunit alpha type"/>
    <property type="match status" value="1"/>
</dbReference>
<dbReference type="InterPro" id="IPR001353">
    <property type="entry name" value="Proteasome_sua/b"/>
</dbReference>
<dbReference type="Pfam" id="PF09753">
    <property type="entry name" value="Use1"/>
    <property type="match status" value="1"/>
</dbReference>
<comment type="similarity">
    <text evidence="30">Belongs to the peptidase T1A family.</text>
</comment>
<evidence type="ECO:0000256" key="29">
    <source>
        <dbReference type="ARBA" id="ARBA00032711"/>
    </source>
</evidence>
<keyword evidence="14" id="KW-0812">Transmembrane</keyword>
<evidence type="ECO:0000256" key="13">
    <source>
        <dbReference type="ARBA" id="ARBA00022630"/>
    </source>
</evidence>
<dbReference type="SUPFAM" id="SSF56235">
    <property type="entry name" value="N-terminal nucleophile aminohydrolases (Ntn hydrolases)"/>
    <property type="match status" value="1"/>
</dbReference>
<keyword evidence="20 30" id="KW-0647">Proteasome</keyword>
<dbReference type="InterPro" id="IPR019150">
    <property type="entry name" value="Vesicle_transport_protein_Use1"/>
</dbReference>
<dbReference type="PANTHER" id="PTHR12613:SF0">
    <property type="entry name" value="ERO1-LIKE PROTEIN"/>
    <property type="match status" value="1"/>
</dbReference>
<dbReference type="GO" id="GO:0016192">
    <property type="term" value="P:vesicle-mediated transport"/>
    <property type="evidence" value="ECO:0007669"/>
    <property type="project" value="UniProtKB-KW"/>
</dbReference>
<evidence type="ECO:0000256" key="8">
    <source>
        <dbReference type="ARBA" id="ARBA00011802"/>
    </source>
</evidence>
<evidence type="ECO:0000256" key="4">
    <source>
        <dbReference type="ARBA" id="ARBA00004163"/>
    </source>
</evidence>
<dbReference type="PROSITE" id="PS51475">
    <property type="entry name" value="PROTEASOME_ALPHA_2"/>
    <property type="match status" value="1"/>
</dbReference>
<keyword evidence="24" id="KW-0472">Membrane</keyword>
<keyword evidence="11" id="KW-0813">Transport</keyword>
<evidence type="ECO:0000256" key="1">
    <source>
        <dbReference type="ARBA" id="ARBA00001974"/>
    </source>
</evidence>
<keyword evidence="28" id="KW-0676">Redox-active center</keyword>
<dbReference type="SUPFAM" id="SSF110019">
    <property type="entry name" value="ERO1-like"/>
    <property type="match status" value="1"/>
</dbReference>
<dbReference type="EnsemblMetazoa" id="PPA14584.1">
    <property type="protein sequence ID" value="PPA14584.1"/>
    <property type="gene ID" value="WBGene00104138"/>
</dbReference>
<evidence type="ECO:0000256" key="3">
    <source>
        <dbReference type="ARBA" id="ARBA00004123"/>
    </source>
</evidence>
<evidence type="ECO:0000256" key="23">
    <source>
        <dbReference type="ARBA" id="ARBA00023002"/>
    </source>
</evidence>
<dbReference type="Pfam" id="PF00227">
    <property type="entry name" value="Proteasome"/>
    <property type="match status" value="1"/>
</dbReference>
<evidence type="ECO:0000256" key="7">
    <source>
        <dbReference type="ARBA" id="ARBA00008277"/>
    </source>
</evidence>
<dbReference type="Gene3D" id="3.60.20.10">
    <property type="entry name" value="Glutamine Phosphoribosylpyrophosphate, subunit 1, domain 1"/>
    <property type="match status" value="1"/>
</dbReference>
<keyword evidence="34" id="KW-1185">Reference proteome</keyword>
<evidence type="ECO:0000256" key="31">
    <source>
        <dbReference type="SAM" id="MobiDB-lite"/>
    </source>
</evidence>
<evidence type="ECO:0000256" key="10">
    <source>
        <dbReference type="ARBA" id="ARBA00021341"/>
    </source>
</evidence>
<dbReference type="InterPro" id="IPR007266">
    <property type="entry name" value="Ero1"/>
</dbReference>
<evidence type="ECO:0000313" key="33">
    <source>
        <dbReference type="EnsemblMetazoa" id="PPA14584.1"/>
    </source>
</evidence>
<comment type="function">
    <text evidence="2">The proteasome is a multicatalytic proteinase complex which is characterized by its ability to cleave peptides with Arg, Phe, Tyr, Leu, and Glu adjacent to the leaving group at neutral or slightly basic pH. The proteasome has an ATP-dependent proteolytic activity.</text>
</comment>
<evidence type="ECO:0000256" key="9">
    <source>
        <dbReference type="ARBA" id="ARBA00015843"/>
    </source>
</evidence>
<gene>
    <name evidence="33" type="primary">WBGene00104138</name>
</gene>
<dbReference type="PANTHER" id="PTHR12613">
    <property type="entry name" value="ERO1-RELATED"/>
    <property type="match status" value="1"/>
</dbReference>
<keyword evidence="12" id="KW-0963">Cytoplasm</keyword>
<evidence type="ECO:0000256" key="27">
    <source>
        <dbReference type="ARBA" id="ARBA00023242"/>
    </source>
</evidence>
<dbReference type="AlphaFoldDB" id="A0A2A6CC49"/>
<keyword evidence="15 32" id="KW-0732">Signal</keyword>
<feature type="compositionally biased region" description="Basic and acidic residues" evidence="31">
    <location>
        <begin position="972"/>
        <end position="986"/>
    </location>
</feature>
<evidence type="ECO:0000256" key="17">
    <source>
        <dbReference type="ARBA" id="ARBA00022827"/>
    </source>
</evidence>
<keyword evidence="26" id="KW-0325">Glycoprotein</keyword>
<keyword evidence="18" id="KW-0931">ER-Golgi transport</keyword>
<evidence type="ECO:0000256" key="11">
    <source>
        <dbReference type="ARBA" id="ARBA00022448"/>
    </source>
</evidence>
<sequence length="995" mass="114132">MMILSGWVVFLFLPLVNSQFEDGHACFRKIGESVEASSCLHSSIDSFNAKFYPVLHKLLKRDFFRYFKVNMDKSCPFWSDDRECASRECGIENCDDKVPSGLRQHLYRIRQNETRPLLSTPNQKTEVKKKESKDVIYEELFRFEMKREGEDKCEEKKSLSTADRSLTGEEEAQLRRIDDYDLQEELKFCEVDDEDSSEAHYVDLSKNPEKYTGYAGDSAVRVWKSIYQENCFKPDMRFDKDFLINPNDGLCYEKRVFYRLISGFHSAITISIASYNYKPPAVAGFGSEGSWFRNVEMFKGRFGTKWSWEGPQRLKNVYFVFLLELRALVKASQYLKEEMFFTGNDEEDVKTRGMMKELIEMAASMPNPFNESEMFTGIEANARELREEFRGKFLNISRIMDCVGCDKCRLWGKVQVQGMGTALKILFADALVKNQEIPFQLSRTEVVALLQSIGRFSSSINEVDLFRSEMGIEPVSSFIHKIEDIPERKKRIDLVIMHKPKKWIVASTRAVYHAAFMARRYDSRTTIFSPEGRLYQVEYAMEAISHAGTCLGILASDGIVIAAEKKNVHKLLDDTVLAEKIYRLSDNISCTVAGITADANILINHLRLSAAQYKLAYGEEMPVEQLVQDLCNQKQRYTQVGGKRPFGVSLLYAGWDRHYGYQLYQSDPSGNYTGWKATCIGNNHSAAVALLKQEYKSPTLAEAKTLAMKVLSKTLDVKLAPEKVEMSVLVHRDGKTLLEELSHTEVATLIKEQEDREKEAETAASKNWSIQMVYTETELLFLRLLERTKRLNRGDVAKNVWKISSASVLLDNLYSKMREEKGMDEDVLMQYGKEVRQLKLVVEAHHKRSSEEKISLLDKIPHGFPDIPHIDTAVIGNDRNTIDGVRDSTISSSSNELRARTRAFYQLIMDNGRIEADMRKQLLGEERRHDEGLTLERHDEMALELLSLTQSLKRNIQVTGGVLKDDNTRLSRMQHDVDKNREKLGVETDTDLPNE</sequence>
<dbReference type="InterPro" id="IPR016050">
    <property type="entry name" value="Proteasome_bsu_CS"/>
</dbReference>
<evidence type="ECO:0000256" key="2">
    <source>
        <dbReference type="ARBA" id="ARBA00002000"/>
    </source>
</evidence>
<name>A0A2A6CC49_PRIPA</name>
<evidence type="ECO:0000256" key="12">
    <source>
        <dbReference type="ARBA" id="ARBA00022490"/>
    </source>
</evidence>
<dbReference type="GO" id="GO:0006511">
    <property type="term" value="P:ubiquitin-dependent protein catabolic process"/>
    <property type="evidence" value="ECO:0007669"/>
    <property type="project" value="InterPro"/>
</dbReference>
<feature type="signal peptide" evidence="32">
    <location>
        <begin position="1"/>
        <end position="18"/>
    </location>
</feature>
<evidence type="ECO:0000256" key="6">
    <source>
        <dbReference type="ARBA" id="ARBA00007891"/>
    </source>
</evidence>
<dbReference type="InterPro" id="IPR000426">
    <property type="entry name" value="Proteasome_asu_N"/>
</dbReference>
<keyword evidence="23" id="KW-0560">Oxidoreductase</keyword>
<keyword evidence="16" id="KW-0256">Endoplasmic reticulum</keyword>
<evidence type="ECO:0000256" key="24">
    <source>
        <dbReference type="ARBA" id="ARBA00023136"/>
    </source>
</evidence>
<feature type="region of interest" description="Disordered" evidence="31">
    <location>
        <begin position="972"/>
        <end position="995"/>
    </location>
</feature>
<dbReference type="InterPro" id="IPR023332">
    <property type="entry name" value="Proteasome_alpha-type"/>
</dbReference>
<organism evidence="33 34">
    <name type="scientific">Pristionchus pacificus</name>
    <name type="common">Parasitic nematode worm</name>
    <dbReference type="NCBI Taxonomy" id="54126"/>
    <lineage>
        <taxon>Eukaryota</taxon>
        <taxon>Metazoa</taxon>
        <taxon>Ecdysozoa</taxon>
        <taxon>Nematoda</taxon>
        <taxon>Chromadorea</taxon>
        <taxon>Rhabditida</taxon>
        <taxon>Rhabditina</taxon>
        <taxon>Diplogasteromorpha</taxon>
        <taxon>Diplogasteroidea</taxon>
        <taxon>Neodiplogasteridae</taxon>
        <taxon>Pristionchus</taxon>
    </lineage>
</organism>
<evidence type="ECO:0000256" key="20">
    <source>
        <dbReference type="ARBA" id="ARBA00022942"/>
    </source>
</evidence>
<comment type="subunit">
    <text evidence="8">May function both as a monomer and a homodimer.</text>
</comment>
<dbReference type="GO" id="GO:0005789">
    <property type="term" value="C:endoplasmic reticulum membrane"/>
    <property type="evidence" value="ECO:0000318"/>
    <property type="project" value="GO_Central"/>
</dbReference>
<dbReference type="GO" id="GO:0015035">
    <property type="term" value="F:protein-disulfide reductase activity"/>
    <property type="evidence" value="ECO:0000318"/>
    <property type="project" value="GO_Central"/>
</dbReference>
<accession>A0A8R1YCX9</accession>
<keyword evidence="19" id="KW-0653">Protein transport</keyword>
<keyword evidence="27" id="KW-0539">Nucleus</keyword>
<reference evidence="34" key="1">
    <citation type="journal article" date="2008" name="Nat. Genet.">
        <title>The Pristionchus pacificus genome provides a unique perspective on nematode lifestyle and parasitism.</title>
        <authorList>
            <person name="Dieterich C."/>
            <person name="Clifton S.W."/>
            <person name="Schuster L.N."/>
            <person name="Chinwalla A."/>
            <person name="Delehaunty K."/>
            <person name="Dinkelacker I."/>
            <person name="Fulton L."/>
            <person name="Fulton R."/>
            <person name="Godfrey J."/>
            <person name="Minx P."/>
            <person name="Mitreva M."/>
            <person name="Roeseler W."/>
            <person name="Tian H."/>
            <person name="Witte H."/>
            <person name="Yang S.P."/>
            <person name="Wilson R.K."/>
            <person name="Sommer R.J."/>
        </authorList>
    </citation>
    <scope>NUCLEOTIDE SEQUENCE [LARGE SCALE GENOMIC DNA]</scope>
    <source>
        <strain evidence="34">PS312</strain>
    </source>
</reference>
<evidence type="ECO:0000256" key="26">
    <source>
        <dbReference type="ARBA" id="ARBA00023180"/>
    </source>
</evidence>
<dbReference type="CDD" id="cd03752">
    <property type="entry name" value="proteasome_alpha_type_4"/>
    <property type="match status" value="1"/>
</dbReference>
<keyword evidence="25" id="KW-1015">Disulfide bond</keyword>
<dbReference type="Pfam" id="PF10584">
    <property type="entry name" value="Proteasome_A_N"/>
    <property type="match status" value="1"/>
</dbReference>
<dbReference type="PROSITE" id="PS00388">
    <property type="entry name" value="PROTEASOME_ALPHA_1"/>
    <property type="match status" value="1"/>
</dbReference>
<keyword evidence="22" id="KW-1133">Transmembrane helix</keyword>
<evidence type="ECO:0000256" key="30">
    <source>
        <dbReference type="PROSITE-ProRule" id="PRU00808"/>
    </source>
</evidence>
<keyword evidence="13" id="KW-0285">Flavoprotein</keyword>
<dbReference type="SMART" id="SM00948">
    <property type="entry name" value="Proteasome_A_N"/>
    <property type="match status" value="1"/>
</dbReference>
<comment type="similarity">
    <text evidence="6">Belongs to the USE1 family.</text>
</comment>
<accession>A0A2A6CC49</accession>
<dbReference type="InterPro" id="IPR029055">
    <property type="entry name" value="Ntn_hydrolases_N"/>
</dbReference>
<dbReference type="Pfam" id="PF04137">
    <property type="entry name" value="ERO1"/>
    <property type="match status" value="1"/>
</dbReference>
<comment type="cofactor">
    <cofactor evidence="1">
        <name>FAD</name>
        <dbReference type="ChEBI" id="CHEBI:57692"/>
    </cofactor>
</comment>
<dbReference type="GO" id="GO:0015031">
    <property type="term" value="P:protein transport"/>
    <property type="evidence" value="ECO:0007669"/>
    <property type="project" value="UniProtKB-KW"/>
</dbReference>
<keyword evidence="17" id="KW-0274">FAD</keyword>
<dbReference type="GO" id="GO:0016972">
    <property type="term" value="F:thiol oxidase activity"/>
    <property type="evidence" value="ECO:0007669"/>
    <property type="project" value="InterPro"/>
</dbReference>
<reference evidence="33" key="2">
    <citation type="submission" date="2022-06" db="UniProtKB">
        <authorList>
            <consortium name="EnsemblMetazoa"/>
        </authorList>
    </citation>
    <scope>IDENTIFICATION</scope>
    <source>
        <strain evidence="33">PS312</strain>
    </source>
</reference>
<evidence type="ECO:0000256" key="5">
    <source>
        <dbReference type="ARBA" id="ARBA00004367"/>
    </source>
</evidence>
<dbReference type="GO" id="GO:0071949">
    <property type="term" value="F:FAD binding"/>
    <property type="evidence" value="ECO:0007669"/>
    <property type="project" value="InterPro"/>
</dbReference>
<dbReference type="GO" id="GO:0019773">
    <property type="term" value="C:proteasome core complex, alpha-subunit complex"/>
    <property type="evidence" value="ECO:0007669"/>
    <property type="project" value="UniProtKB-UniRule"/>
</dbReference>
<evidence type="ECO:0000313" key="34">
    <source>
        <dbReference type="Proteomes" id="UP000005239"/>
    </source>
</evidence>
<evidence type="ECO:0000256" key="16">
    <source>
        <dbReference type="ARBA" id="ARBA00022824"/>
    </source>
</evidence>
<evidence type="ECO:0000256" key="19">
    <source>
        <dbReference type="ARBA" id="ARBA00022927"/>
    </source>
</evidence>
<proteinExistence type="inferred from homology"/>
<keyword evidence="21" id="KW-0249">Electron transport</keyword>
<dbReference type="InterPro" id="IPR037192">
    <property type="entry name" value="ERO1-like_sf"/>
</dbReference>
<evidence type="ECO:0000256" key="28">
    <source>
        <dbReference type="ARBA" id="ARBA00023284"/>
    </source>
</evidence>
<protein>
    <recommendedName>
        <fullName evidence="10">Proteasome subunit alpha type-4</fullName>
    </recommendedName>
    <alternativeName>
        <fullName evidence="29">USE1-like protein</fullName>
    </alternativeName>
    <alternativeName>
        <fullName evidence="9">Vesicle transport protein USE1</fullName>
    </alternativeName>
</protein>